<dbReference type="EMBL" id="KZ819636">
    <property type="protein sequence ID" value="PWN90653.1"/>
    <property type="molecule type" value="Genomic_DNA"/>
</dbReference>
<protein>
    <submittedName>
        <fullName evidence="3">Uncharacterized protein</fullName>
    </submittedName>
</protein>
<feature type="region of interest" description="Disordered" evidence="1">
    <location>
        <begin position="80"/>
        <end position="161"/>
    </location>
</feature>
<dbReference type="Proteomes" id="UP000245768">
    <property type="component" value="Unassembled WGS sequence"/>
</dbReference>
<sequence length="270" mass="29594">MRKHKTAFGYALALHLRSVTTVACMKHDMSSDSETAAINAPVEPQLAVEGAHLNIVGEQQQQLAEDVNIANERQEAIDLSGLGHDNSLPPASSGTSSDENSDRDGRRSSRRSERRGGTRGGGGGAFARSSPELAARIQLSKRMYPASRRRATSPKPSRKTHFVAQDALARPASTCFEAPPEADMSTHPCHTHMEPVFKDVVQSLHQTGKLKKIMEAVVNHHNNMEDRHPFQAAFDIQSMLEPVQMAHIHELITAKVGTGLYDCFQTNMLI</sequence>
<proteinExistence type="predicted"/>
<organism evidence="3 4">
    <name type="scientific">Acaromyces ingoldii</name>
    <dbReference type="NCBI Taxonomy" id="215250"/>
    <lineage>
        <taxon>Eukaryota</taxon>
        <taxon>Fungi</taxon>
        <taxon>Dikarya</taxon>
        <taxon>Basidiomycota</taxon>
        <taxon>Ustilaginomycotina</taxon>
        <taxon>Exobasidiomycetes</taxon>
        <taxon>Exobasidiales</taxon>
        <taxon>Cryptobasidiaceae</taxon>
        <taxon>Acaromyces</taxon>
    </lineage>
</organism>
<evidence type="ECO:0000313" key="3">
    <source>
        <dbReference type="EMBL" id="PWN90653.1"/>
    </source>
</evidence>
<evidence type="ECO:0000313" key="4">
    <source>
        <dbReference type="Proteomes" id="UP000245768"/>
    </source>
</evidence>
<reference evidence="3" key="1">
    <citation type="journal article" date="2018" name="Mol. Biol. Evol.">
        <title>Broad Genomic Sampling Reveals a Smut Pathogenic Ancestry of the Fungal Clade Ustilaginomycotina.</title>
        <authorList>
            <person name="Kijpornyongpan T."/>
            <person name="Mondo S.J."/>
            <person name="Barry K."/>
            <person name="Sandor L."/>
            <person name="Lee J."/>
            <person name="Lipzen A."/>
            <person name="Pangilinan J."/>
            <person name="LaButti K."/>
            <person name="Hainaut M."/>
            <person name="Henrissat B."/>
            <person name="Grigoriev I.V."/>
            <person name="Spatafora J.W."/>
            <person name="Aime M.C."/>
        </authorList>
    </citation>
    <scope>NUCLEOTIDE SEQUENCE [LARGE SCALE GENOMIC DNA]</scope>
    <source>
        <strain evidence="3">MCA 4198</strain>
    </source>
</reference>
<dbReference type="InParanoid" id="A0A316YRL7"/>
<keyword evidence="2" id="KW-0732">Signal</keyword>
<name>A0A316YRL7_9BASI</name>
<keyword evidence="4" id="KW-1185">Reference proteome</keyword>
<feature type="chain" id="PRO_5016367393" evidence="2">
    <location>
        <begin position="22"/>
        <end position="270"/>
    </location>
</feature>
<accession>A0A316YRL7</accession>
<dbReference type="RefSeq" id="XP_025377851.1">
    <property type="nucleotide sequence ID" value="XM_025520020.1"/>
</dbReference>
<feature type="compositionally biased region" description="Basic and acidic residues" evidence="1">
    <location>
        <begin position="100"/>
        <end position="116"/>
    </location>
</feature>
<dbReference type="GeneID" id="37041936"/>
<evidence type="ECO:0000256" key="2">
    <source>
        <dbReference type="SAM" id="SignalP"/>
    </source>
</evidence>
<gene>
    <name evidence="3" type="ORF">FA10DRAFT_260448</name>
</gene>
<evidence type="ECO:0000256" key="1">
    <source>
        <dbReference type="SAM" id="MobiDB-lite"/>
    </source>
</evidence>
<dbReference type="AlphaFoldDB" id="A0A316YRL7"/>
<feature type="signal peptide" evidence="2">
    <location>
        <begin position="1"/>
        <end position="21"/>
    </location>
</feature>
<feature type="compositionally biased region" description="Basic residues" evidence="1">
    <location>
        <begin position="147"/>
        <end position="161"/>
    </location>
</feature>